<feature type="non-terminal residue" evidence="1">
    <location>
        <position position="253"/>
    </location>
</feature>
<accession>A0A382VBJ0</accession>
<dbReference type="InterPro" id="IPR006062">
    <property type="entry name" value="His_biosynth"/>
</dbReference>
<dbReference type="GO" id="GO:0000105">
    <property type="term" value="P:L-histidine biosynthetic process"/>
    <property type="evidence" value="ECO:0007669"/>
    <property type="project" value="InterPro"/>
</dbReference>
<proteinExistence type="predicted"/>
<dbReference type="PANTHER" id="PTHR21235:SF2">
    <property type="entry name" value="IMIDAZOLE GLYCEROL PHOSPHATE SYNTHASE HISHF"/>
    <property type="match status" value="1"/>
</dbReference>
<name>A0A382VBJ0_9ZZZZ</name>
<dbReference type="InterPro" id="IPR013785">
    <property type="entry name" value="Aldolase_TIM"/>
</dbReference>
<reference evidence="1" key="1">
    <citation type="submission" date="2018-05" db="EMBL/GenBank/DDBJ databases">
        <authorList>
            <person name="Lanie J.A."/>
            <person name="Ng W.-L."/>
            <person name="Kazmierczak K.M."/>
            <person name="Andrzejewski T.M."/>
            <person name="Davidsen T.M."/>
            <person name="Wayne K.J."/>
            <person name="Tettelin H."/>
            <person name="Glass J.I."/>
            <person name="Rusch D."/>
            <person name="Podicherti R."/>
            <person name="Tsui H.-C.T."/>
            <person name="Winkler M.E."/>
        </authorList>
    </citation>
    <scope>NUCLEOTIDE SEQUENCE</scope>
</reference>
<dbReference type="InterPro" id="IPR011060">
    <property type="entry name" value="RibuloseP-bd_barrel"/>
</dbReference>
<evidence type="ECO:0000313" key="1">
    <source>
        <dbReference type="EMBL" id="SVD43251.1"/>
    </source>
</evidence>
<dbReference type="AlphaFoldDB" id="A0A382VBJ0"/>
<dbReference type="GO" id="GO:0000107">
    <property type="term" value="F:imidazoleglycerol-phosphate synthase activity"/>
    <property type="evidence" value="ECO:0007669"/>
    <property type="project" value="TreeGrafter"/>
</dbReference>
<protein>
    <recommendedName>
        <fullName evidence="2">Imidazole glycerol-phosphate synthase</fullName>
    </recommendedName>
</protein>
<sequence length="253" mass="26996">MQVEPRVIPVLLMAEGRFVKTRRFSDPVYVGDPVNVLSIFNEFVVDEIIILDIVAAKSRVPQSFDLLQHYAEECFIPLAYGGGLTSMEQIGDVFRSGYEKVVVNSLLADRPSVVESAANRYGSQAVVASIDVSGGSDARKVVVHGNSEVVSNSPAAWARRAVDLGVGEILVTSVDREGTGAGFDLELVVEVAEAVSVPVIAHGGAGQRAGLALPVIESGASAVAAGSLFVFQSRERGVLINYPPRSQIERLFR</sequence>
<organism evidence="1">
    <name type="scientific">marine metagenome</name>
    <dbReference type="NCBI Taxonomy" id="408172"/>
    <lineage>
        <taxon>unclassified sequences</taxon>
        <taxon>metagenomes</taxon>
        <taxon>ecological metagenomes</taxon>
    </lineage>
</organism>
<dbReference type="Gene3D" id="3.20.20.70">
    <property type="entry name" value="Aldolase class I"/>
    <property type="match status" value="1"/>
</dbReference>
<dbReference type="InterPro" id="IPR050064">
    <property type="entry name" value="IGPS_HisA/HisF"/>
</dbReference>
<evidence type="ECO:0008006" key="2">
    <source>
        <dbReference type="Google" id="ProtNLM"/>
    </source>
</evidence>
<dbReference type="EMBL" id="UINC01150292">
    <property type="protein sequence ID" value="SVD43251.1"/>
    <property type="molecule type" value="Genomic_DNA"/>
</dbReference>
<dbReference type="SUPFAM" id="SSF51366">
    <property type="entry name" value="Ribulose-phoshate binding barrel"/>
    <property type="match status" value="1"/>
</dbReference>
<dbReference type="PANTHER" id="PTHR21235">
    <property type="entry name" value="IMIDAZOLE GLYCEROL PHOSPHATE SYNTHASE SUBUNIT HISF/H IGP SYNTHASE SUBUNIT HISF/H"/>
    <property type="match status" value="1"/>
</dbReference>
<gene>
    <name evidence="1" type="ORF">METZ01_LOCUS396105</name>
</gene>
<dbReference type="Pfam" id="PF00977">
    <property type="entry name" value="His_biosynth"/>
    <property type="match status" value="1"/>
</dbReference>